<dbReference type="InterPro" id="IPR016161">
    <property type="entry name" value="Ald_DH/histidinol_DH"/>
</dbReference>
<keyword evidence="2" id="KW-1185">Reference proteome</keyword>
<dbReference type="OrthoDB" id="7487983at2759"/>
<proteinExistence type="predicted"/>
<dbReference type="EMBL" id="OU893338">
    <property type="protein sequence ID" value="CAG9794723.1"/>
    <property type="molecule type" value="Genomic_DNA"/>
</dbReference>
<protein>
    <submittedName>
        <fullName evidence="1">Uncharacterized protein</fullName>
    </submittedName>
</protein>
<dbReference type="Proteomes" id="UP001153714">
    <property type="component" value="Chromosome 7"/>
</dbReference>
<organism evidence="1 2">
    <name type="scientific">Diatraea saccharalis</name>
    <name type="common">sugarcane borer</name>
    <dbReference type="NCBI Taxonomy" id="40085"/>
    <lineage>
        <taxon>Eukaryota</taxon>
        <taxon>Metazoa</taxon>
        <taxon>Ecdysozoa</taxon>
        <taxon>Arthropoda</taxon>
        <taxon>Hexapoda</taxon>
        <taxon>Insecta</taxon>
        <taxon>Pterygota</taxon>
        <taxon>Neoptera</taxon>
        <taxon>Endopterygota</taxon>
        <taxon>Lepidoptera</taxon>
        <taxon>Glossata</taxon>
        <taxon>Ditrysia</taxon>
        <taxon>Pyraloidea</taxon>
        <taxon>Crambidae</taxon>
        <taxon>Crambinae</taxon>
        <taxon>Diatraea</taxon>
    </lineage>
</organism>
<evidence type="ECO:0000313" key="2">
    <source>
        <dbReference type="Proteomes" id="UP001153714"/>
    </source>
</evidence>
<dbReference type="GO" id="GO:0016491">
    <property type="term" value="F:oxidoreductase activity"/>
    <property type="evidence" value="ECO:0007669"/>
    <property type="project" value="InterPro"/>
</dbReference>
<dbReference type="AlphaFoldDB" id="A0A9N9RE65"/>
<name>A0A9N9RE65_9NEOP</name>
<dbReference type="SUPFAM" id="SSF53720">
    <property type="entry name" value="ALDH-like"/>
    <property type="match status" value="1"/>
</dbReference>
<gene>
    <name evidence="1" type="ORF">DIATSA_LOCUS12075</name>
</gene>
<evidence type="ECO:0000313" key="1">
    <source>
        <dbReference type="EMBL" id="CAG9794723.1"/>
    </source>
</evidence>
<sequence>MLDLPIDAMSVNTSLAENYFKQNNSEFSGKKYLNYDDAKHEEVIYTDGFNNIITVQDFEYGLDIIEKKERPTSDVNTLDFKFMNLKKLIEDNTNLISQIEFLIRNTPINEVQNFDIKLILQNILYNTTVSCISQFSENCLFMDYNTPLANLGCVAQILRHYTLCVIVSRKSTAAVCHLFTELCHKAGLAVELIFCEDEYVINSVNYVNMTSVKSIMSGCVGVISENADIESAVDTLLETTVRYPWKLQRVLVQESVYSTFKKAMHWKTKDVPSHTTQNTFCTETFHYKEKTFLIDCTASQKHEGVYIEAYRTTKELISLLKKYNNFFMSLWTDSIVESSEISHHATADVIWINNFGLFDGPPLSSQAVYGTICSNYNRSTDTFIYVNKLWKKQQEDWLKLPFHERCNRLNYVLCENLAKNGENLVLQQLKNGLKDWKCDSVCVYVDNGVACVCTAKPIDSICYKNVSRADASTFTQIIRDLALGSPVVVEFWNDEIASFQSEMSRIGVPLFLCSDDEFADSVRILAVERSTSRTKVVYSNFGTIFAN</sequence>
<reference evidence="1" key="2">
    <citation type="submission" date="2022-10" db="EMBL/GenBank/DDBJ databases">
        <authorList>
            <consortium name="ENA_rothamsted_submissions"/>
            <consortium name="culmorum"/>
            <person name="King R."/>
        </authorList>
    </citation>
    <scope>NUCLEOTIDE SEQUENCE</scope>
</reference>
<accession>A0A9N9RE65</accession>
<reference evidence="1" key="1">
    <citation type="submission" date="2021-12" db="EMBL/GenBank/DDBJ databases">
        <authorList>
            <person name="King R."/>
        </authorList>
    </citation>
    <scope>NUCLEOTIDE SEQUENCE</scope>
</reference>